<reference evidence="2" key="1">
    <citation type="submission" date="2019-04" db="EMBL/GenBank/DDBJ databases">
        <authorList>
            <consortium name="Pathogen Informatics"/>
        </authorList>
    </citation>
    <scope>NUCLEOTIDE SEQUENCE</scope>
    <source>
        <strain evidence="2">GPSC12</strain>
    </source>
</reference>
<protein>
    <submittedName>
        <fullName evidence="2">Phosphotransferase</fullName>
    </submittedName>
</protein>
<dbReference type="PANTHER" id="PTHR41283:SF1">
    <property type="entry name" value="AMINOGLYCOSIDE PHOSPHOTRANSFERASE DOMAIN-CONTAINING PROTEIN"/>
    <property type="match status" value="1"/>
</dbReference>
<keyword evidence="2" id="KW-0808">Transferase</keyword>
<dbReference type="SUPFAM" id="SSF56112">
    <property type="entry name" value="Protein kinase-like (PK-like)"/>
    <property type="match status" value="1"/>
</dbReference>
<gene>
    <name evidence="2" type="ORF">SAMEA2796748_01453</name>
</gene>
<proteinExistence type="predicted"/>
<evidence type="ECO:0000313" key="2">
    <source>
        <dbReference type="EMBL" id="VNQ03924.1"/>
    </source>
</evidence>
<feature type="domain" description="Aminoglycoside phosphotransferase" evidence="1">
    <location>
        <begin position="8"/>
        <end position="131"/>
    </location>
</feature>
<evidence type="ECO:0000259" key="1">
    <source>
        <dbReference type="Pfam" id="PF01636"/>
    </source>
</evidence>
<dbReference type="GO" id="GO:0016740">
    <property type="term" value="F:transferase activity"/>
    <property type="evidence" value="ECO:0007669"/>
    <property type="project" value="UniProtKB-KW"/>
</dbReference>
<dbReference type="AlphaFoldDB" id="A0A4J1ZDA5"/>
<dbReference type="InterPro" id="IPR011009">
    <property type="entry name" value="Kinase-like_dom_sf"/>
</dbReference>
<sequence>MDFSSKIAINTGWSDDKKYCVTDQNQQKYFLRVSDKEKLDSKKFEFDMMGKVASLGVPMCKPISIELCDDEVHSLHEWIDGRDAIDSILTYSENQQYTYGVEAGKILRKIHTIPATEVCEDWEIFFNLKIDDKISNEMIW</sequence>
<accession>A0A4J1ZDA5</accession>
<dbReference type="PANTHER" id="PTHR41283">
    <property type="entry name" value="AMINOGLYCOSIDE PHOSPHOTRANSFERASE"/>
    <property type="match status" value="1"/>
</dbReference>
<name>A0A4J1ZDA5_STREE</name>
<organism evidence="2">
    <name type="scientific">Streptococcus pneumoniae</name>
    <dbReference type="NCBI Taxonomy" id="1313"/>
    <lineage>
        <taxon>Bacteria</taxon>
        <taxon>Bacillati</taxon>
        <taxon>Bacillota</taxon>
        <taxon>Bacilli</taxon>
        <taxon>Lactobacillales</taxon>
        <taxon>Streptococcaceae</taxon>
        <taxon>Streptococcus</taxon>
    </lineage>
</organism>
<dbReference type="InterPro" id="IPR002575">
    <property type="entry name" value="Aminoglycoside_PTrfase"/>
</dbReference>
<dbReference type="Pfam" id="PF01636">
    <property type="entry name" value="APH"/>
    <property type="match status" value="1"/>
</dbReference>
<dbReference type="EMBL" id="CAATHH010000006">
    <property type="protein sequence ID" value="VNQ03924.1"/>
    <property type="molecule type" value="Genomic_DNA"/>
</dbReference>